<dbReference type="PANTHER" id="PTHR30055">
    <property type="entry name" value="HTH-TYPE TRANSCRIPTIONAL REGULATOR RUTR"/>
    <property type="match status" value="1"/>
</dbReference>
<dbReference type="Proteomes" id="UP001152755">
    <property type="component" value="Unassembled WGS sequence"/>
</dbReference>
<protein>
    <submittedName>
        <fullName evidence="4">TetR family transcriptional regulator</fullName>
    </submittedName>
</protein>
<dbReference type="SUPFAM" id="SSF46689">
    <property type="entry name" value="Homeodomain-like"/>
    <property type="match status" value="1"/>
</dbReference>
<dbReference type="PROSITE" id="PS50977">
    <property type="entry name" value="HTH_TETR_2"/>
    <property type="match status" value="1"/>
</dbReference>
<dbReference type="Gene3D" id="1.10.357.10">
    <property type="entry name" value="Tetracycline Repressor, domain 2"/>
    <property type="match status" value="1"/>
</dbReference>
<accession>A0A9X4RDV2</accession>
<dbReference type="InterPro" id="IPR050109">
    <property type="entry name" value="HTH-type_TetR-like_transc_reg"/>
</dbReference>
<feature type="domain" description="HTH tetR-type" evidence="3">
    <location>
        <begin position="15"/>
        <end position="74"/>
    </location>
</feature>
<evidence type="ECO:0000256" key="2">
    <source>
        <dbReference type="PROSITE-ProRule" id="PRU00335"/>
    </source>
</evidence>
<evidence type="ECO:0000313" key="5">
    <source>
        <dbReference type="Proteomes" id="UP001152755"/>
    </source>
</evidence>
<dbReference type="InterPro" id="IPR036271">
    <property type="entry name" value="Tet_transcr_reg_TetR-rel_C_sf"/>
</dbReference>
<dbReference type="InterPro" id="IPR041484">
    <property type="entry name" value="TetR_C_25"/>
</dbReference>
<dbReference type="InterPro" id="IPR009057">
    <property type="entry name" value="Homeodomain-like_sf"/>
</dbReference>
<organism evidence="4 5">
    <name type="scientific">Speluncibacter jeojiensis</name>
    <dbReference type="NCBI Taxonomy" id="2710754"/>
    <lineage>
        <taxon>Bacteria</taxon>
        <taxon>Bacillati</taxon>
        <taxon>Actinomycetota</taxon>
        <taxon>Actinomycetes</taxon>
        <taxon>Mycobacteriales</taxon>
        <taxon>Speluncibacteraceae</taxon>
        <taxon>Speluncibacter</taxon>
    </lineage>
</organism>
<dbReference type="RefSeq" id="WP_277830964.1">
    <property type="nucleotide sequence ID" value="NZ_JAAIVF010000001.1"/>
</dbReference>
<dbReference type="GO" id="GO:0000976">
    <property type="term" value="F:transcription cis-regulatory region binding"/>
    <property type="evidence" value="ECO:0007669"/>
    <property type="project" value="TreeGrafter"/>
</dbReference>
<name>A0A9X4RDV2_9ACTN</name>
<proteinExistence type="predicted"/>
<comment type="caution">
    <text evidence="4">The sequence shown here is derived from an EMBL/GenBank/DDBJ whole genome shotgun (WGS) entry which is preliminary data.</text>
</comment>
<evidence type="ECO:0000313" key="4">
    <source>
        <dbReference type="EMBL" id="MDG3014527.1"/>
    </source>
</evidence>
<dbReference type="InterPro" id="IPR001647">
    <property type="entry name" value="HTH_TetR"/>
</dbReference>
<dbReference type="AlphaFoldDB" id="A0A9X4RDV2"/>
<dbReference type="SUPFAM" id="SSF48498">
    <property type="entry name" value="Tetracyclin repressor-like, C-terminal domain"/>
    <property type="match status" value="1"/>
</dbReference>
<keyword evidence="5" id="KW-1185">Reference proteome</keyword>
<dbReference type="Pfam" id="PF00440">
    <property type="entry name" value="TetR_N"/>
    <property type="match status" value="1"/>
</dbReference>
<keyword evidence="1 2" id="KW-0238">DNA-binding</keyword>
<feature type="DNA-binding region" description="H-T-H motif" evidence="2">
    <location>
        <begin position="37"/>
        <end position="56"/>
    </location>
</feature>
<sequence>MCSALADPRVPDRDLATHARIRDAAIRVFGERGFAAGVRTIAAAAHVSPGLVNHHFGSKDGLRAACDAQIRELITTVKREALDSPGPAGMLAALAEVEDYAPIAAYVVRSFQSGGEFARALFEQMVADADRLLAEGVAAGRFTPSRDPAARARYLTQASVGSMLIGMQMNTKPDAPPDFRRAIRDLATATTLPALELYTEGLFTDRSVLDAFLDSQE</sequence>
<dbReference type="GO" id="GO:0003700">
    <property type="term" value="F:DNA-binding transcription factor activity"/>
    <property type="evidence" value="ECO:0007669"/>
    <property type="project" value="TreeGrafter"/>
</dbReference>
<gene>
    <name evidence="4" type="ORF">NVS88_08140</name>
</gene>
<dbReference type="Pfam" id="PF17933">
    <property type="entry name" value="TetR_C_25"/>
    <property type="match status" value="1"/>
</dbReference>
<reference evidence="4" key="1">
    <citation type="submission" date="2022-08" db="EMBL/GenBank/DDBJ databases">
        <title>Genome analysis of Corynebacteriales strain.</title>
        <authorList>
            <person name="Lee S.D."/>
        </authorList>
    </citation>
    <scope>NUCLEOTIDE SEQUENCE</scope>
    <source>
        <strain evidence="4">D3-21</strain>
    </source>
</reference>
<dbReference type="EMBL" id="JANRHA010000004">
    <property type="protein sequence ID" value="MDG3014527.1"/>
    <property type="molecule type" value="Genomic_DNA"/>
</dbReference>
<dbReference type="PANTHER" id="PTHR30055:SF146">
    <property type="entry name" value="HTH-TYPE TRANSCRIPTIONAL DUAL REGULATOR CECR"/>
    <property type="match status" value="1"/>
</dbReference>
<dbReference type="PRINTS" id="PR00455">
    <property type="entry name" value="HTHTETR"/>
</dbReference>
<evidence type="ECO:0000256" key="1">
    <source>
        <dbReference type="ARBA" id="ARBA00023125"/>
    </source>
</evidence>
<evidence type="ECO:0000259" key="3">
    <source>
        <dbReference type="PROSITE" id="PS50977"/>
    </source>
</evidence>